<dbReference type="InterPro" id="IPR047690">
    <property type="entry name" value="IPExxxVDY_fam"/>
</dbReference>
<dbReference type="OrthoDB" id="676614at2"/>
<comment type="caution">
    <text evidence="1">The sequence shown here is derived from an EMBL/GenBank/DDBJ whole genome shotgun (WGS) entry which is preliminary data.</text>
</comment>
<reference evidence="1 2" key="1">
    <citation type="submission" date="2019-02" db="EMBL/GenBank/DDBJ databases">
        <title>Flavobacterium sp. RD-2-33 isolated from forest soil.</title>
        <authorList>
            <person name="Chaudhary D.K."/>
        </authorList>
    </citation>
    <scope>NUCLEOTIDE SEQUENCE [LARGE SCALE GENOMIC DNA]</scope>
    <source>
        <strain evidence="1 2">RD-2-33</strain>
    </source>
</reference>
<dbReference type="AlphaFoldDB" id="A0A4Q9Z4A5"/>
<accession>A0A4Q9Z4A5</accession>
<dbReference type="EMBL" id="SJPE01000001">
    <property type="protein sequence ID" value="TBX71082.1"/>
    <property type="molecule type" value="Genomic_DNA"/>
</dbReference>
<sequence>MAIHKLHWDEFDEIDYQLIAIHSPLEDYRLAYYINQQLPINLKKSNCNIHISNREGETQFTRFIFEDEKKDIFWNLIQNQNDVLVASSAGNEGLFADVSSKFSTKIYLIPEFKKVDYFLKIENAEDTIDVAKIANCIKKIERVTTVYTVEAEKIKSKNNLIF</sequence>
<protein>
    <submittedName>
        <fullName evidence="1">IPExxxVDY family protein</fullName>
    </submittedName>
</protein>
<evidence type="ECO:0000313" key="2">
    <source>
        <dbReference type="Proteomes" id="UP000293300"/>
    </source>
</evidence>
<proteinExistence type="predicted"/>
<gene>
    <name evidence="1" type="ORF">EZL74_00855</name>
</gene>
<dbReference type="NCBIfam" id="NF033205">
    <property type="entry name" value="IPExxxVDY"/>
    <property type="match status" value="1"/>
</dbReference>
<evidence type="ECO:0000313" key="1">
    <source>
        <dbReference type="EMBL" id="TBX71082.1"/>
    </source>
</evidence>
<name>A0A4Q9Z4A5_9FLAO</name>
<dbReference type="RefSeq" id="WP_131474695.1">
    <property type="nucleotide sequence ID" value="NZ_SJPE01000001.1"/>
</dbReference>
<dbReference type="Proteomes" id="UP000293300">
    <property type="component" value="Unassembled WGS sequence"/>
</dbReference>
<keyword evidence="2" id="KW-1185">Reference proteome</keyword>
<organism evidence="1 2">
    <name type="scientific">Flavobacterium silvisoli</name>
    <dbReference type="NCBI Taxonomy" id="2529433"/>
    <lineage>
        <taxon>Bacteria</taxon>
        <taxon>Pseudomonadati</taxon>
        <taxon>Bacteroidota</taxon>
        <taxon>Flavobacteriia</taxon>
        <taxon>Flavobacteriales</taxon>
        <taxon>Flavobacteriaceae</taxon>
        <taxon>Flavobacterium</taxon>
    </lineage>
</organism>